<organism evidence="2 3">
    <name type="scientific">Marininema mesophilum</name>
    <dbReference type="NCBI Taxonomy" id="1048340"/>
    <lineage>
        <taxon>Bacteria</taxon>
        <taxon>Bacillati</taxon>
        <taxon>Bacillota</taxon>
        <taxon>Bacilli</taxon>
        <taxon>Bacillales</taxon>
        <taxon>Thermoactinomycetaceae</taxon>
        <taxon>Marininema</taxon>
    </lineage>
</organism>
<dbReference type="AlphaFoldDB" id="A0A1H2PYC7"/>
<dbReference type="EMBL" id="FNNQ01000001">
    <property type="protein sequence ID" value="SDV99831.1"/>
    <property type="molecule type" value="Genomic_DNA"/>
</dbReference>
<keyword evidence="1" id="KW-0812">Transmembrane</keyword>
<accession>A0A1H2PYC7</accession>
<evidence type="ECO:0000256" key="1">
    <source>
        <dbReference type="SAM" id="Phobius"/>
    </source>
</evidence>
<keyword evidence="3" id="KW-1185">Reference proteome</keyword>
<name>A0A1H2PYC7_9BACL</name>
<evidence type="ECO:0000313" key="2">
    <source>
        <dbReference type="EMBL" id="SDV99831.1"/>
    </source>
</evidence>
<feature type="transmembrane region" description="Helical" evidence="1">
    <location>
        <begin position="6"/>
        <end position="24"/>
    </location>
</feature>
<protein>
    <submittedName>
        <fullName evidence="2">Uncharacterized protein</fullName>
    </submittedName>
</protein>
<gene>
    <name evidence="2" type="ORF">SAMN05444487_10114</name>
</gene>
<keyword evidence="1" id="KW-0472">Membrane</keyword>
<sequence>MELLSLIAKVAGVVVHALAVYIAYQTLKKK</sequence>
<keyword evidence="1" id="KW-1133">Transmembrane helix</keyword>
<evidence type="ECO:0000313" key="3">
    <source>
        <dbReference type="Proteomes" id="UP000198534"/>
    </source>
</evidence>
<dbReference type="Proteomes" id="UP000198534">
    <property type="component" value="Unassembled WGS sequence"/>
</dbReference>
<proteinExistence type="predicted"/>
<reference evidence="2 3" key="1">
    <citation type="submission" date="2016-10" db="EMBL/GenBank/DDBJ databases">
        <authorList>
            <person name="de Groot N.N."/>
        </authorList>
    </citation>
    <scope>NUCLEOTIDE SEQUENCE [LARGE SCALE GENOMIC DNA]</scope>
    <source>
        <strain evidence="2 3">DSM 45610</strain>
    </source>
</reference>